<accession>A0AAN7SHA8</accession>
<evidence type="ECO:0000256" key="5">
    <source>
        <dbReference type="ARBA" id="ARBA00023136"/>
    </source>
</evidence>
<feature type="binding site" evidence="6">
    <location>
        <position position="78"/>
    </location>
    <ligand>
        <name>Na(+)</name>
        <dbReference type="ChEBI" id="CHEBI:29101"/>
        <label>1</label>
    </ligand>
</feature>
<dbReference type="InterPro" id="IPR000175">
    <property type="entry name" value="Na/ntran_symport"/>
</dbReference>
<dbReference type="PANTHER" id="PTHR11616">
    <property type="entry name" value="SODIUM/CHLORIDE DEPENDENT TRANSPORTER"/>
    <property type="match status" value="1"/>
</dbReference>
<dbReference type="Pfam" id="PF00209">
    <property type="entry name" value="SNF"/>
    <property type="match status" value="1"/>
</dbReference>
<evidence type="ECO:0000256" key="6">
    <source>
        <dbReference type="PIRSR" id="PIRSR600175-1"/>
    </source>
</evidence>
<feature type="chain" id="PRO_5043012161" evidence="7">
    <location>
        <begin position="18"/>
        <end position="103"/>
    </location>
</feature>
<name>A0AAN7SHA8_MYCAM</name>
<evidence type="ECO:0000256" key="1">
    <source>
        <dbReference type="ARBA" id="ARBA00004141"/>
    </source>
</evidence>
<dbReference type="PROSITE" id="PS50267">
    <property type="entry name" value="NA_NEUROTRAN_SYMP_3"/>
    <property type="match status" value="1"/>
</dbReference>
<evidence type="ECO:0000256" key="2">
    <source>
        <dbReference type="ARBA" id="ARBA00022448"/>
    </source>
</evidence>
<reference evidence="8 9" key="1">
    <citation type="journal article" date="2023" name="J. Hered.">
        <title>Chromosome-level genome of the wood stork (Mycteria americana) provides insight into avian chromosome evolution.</title>
        <authorList>
            <person name="Flamio R. Jr."/>
            <person name="Ramstad K.M."/>
        </authorList>
    </citation>
    <scope>NUCLEOTIDE SEQUENCE [LARGE SCALE GENOMIC DNA]</scope>
    <source>
        <strain evidence="8">JAX WOST 10</strain>
    </source>
</reference>
<dbReference type="GO" id="GO:0006865">
    <property type="term" value="P:amino acid transport"/>
    <property type="evidence" value="ECO:0007669"/>
    <property type="project" value="TreeGrafter"/>
</dbReference>
<dbReference type="GO" id="GO:0046872">
    <property type="term" value="F:metal ion binding"/>
    <property type="evidence" value="ECO:0007669"/>
    <property type="project" value="UniProtKB-KW"/>
</dbReference>
<gene>
    <name evidence="8" type="ORF">QYF61_024432</name>
</gene>
<feature type="binding site" evidence="6">
    <location>
        <position position="75"/>
    </location>
    <ligand>
        <name>Na(+)</name>
        <dbReference type="ChEBI" id="CHEBI:29101"/>
        <label>1</label>
    </ligand>
</feature>
<evidence type="ECO:0000313" key="8">
    <source>
        <dbReference type="EMBL" id="KAK4828183.1"/>
    </source>
</evidence>
<dbReference type="InterPro" id="IPR037272">
    <property type="entry name" value="SNS_sf"/>
</dbReference>
<dbReference type="SUPFAM" id="SSF161070">
    <property type="entry name" value="SNF-like"/>
    <property type="match status" value="1"/>
</dbReference>
<protein>
    <submittedName>
        <fullName evidence="8">Uncharacterized protein</fullName>
    </submittedName>
</protein>
<keyword evidence="5" id="KW-0472">Membrane</keyword>
<dbReference type="EMBL" id="JAUNZN010000002">
    <property type="protein sequence ID" value="KAK4828183.1"/>
    <property type="molecule type" value="Genomic_DNA"/>
</dbReference>
<comment type="subcellular location">
    <subcellularLocation>
        <location evidence="1">Membrane</location>
        <topology evidence="1">Multi-pass membrane protein</topology>
    </subcellularLocation>
</comment>
<feature type="signal peptide" evidence="7">
    <location>
        <begin position="1"/>
        <end position="17"/>
    </location>
</feature>
<dbReference type="PANTHER" id="PTHR11616:SF109">
    <property type="entry name" value="INACTIVE SODIUM-DEPENDENT NEUTRAL AMINO ACID TRANSPORTER B(0)AT3"/>
    <property type="match status" value="1"/>
</dbReference>
<dbReference type="GO" id="GO:0035725">
    <property type="term" value="P:sodium ion transmembrane transport"/>
    <property type="evidence" value="ECO:0007669"/>
    <property type="project" value="TreeGrafter"/>
</dbReference>
<keyword evidence="4" id="KW-1133">Transmembrane helix</keyword>
<evidence type="ECO:0000256" key="4">
    <source>
        <dbReference type="ARBA" id="ARBA00022989"/>
    </source>
</evidence>
<sequence length="103" mass="11288">MVVGALAAVVLCKCCQATLRVPTRACPVRHPGKGLRSQGYFIKMSKDLSVPPEIPKEDGRPKWDNKLQYILSCIGFAVGLGNVWRFPYLCQIHGGGKIEMGLC</sequence>
<keyword evidence="3" id="KW-0812">Transmembrane</keyword>
<keyword evidence="7" id="KW-0732">Signal</keyword>
<keyword evidence="6" id="KW-0479">Metal-binding</keyword>
<evidence type="ECO:0000256" key="7">
    <source>
        <dbReference type="SAM" id="SignalP"/>
    </source>
</evidence>
<feature type="binding site" evidence="6">
    <location>
        <position position="77"/>
    </location>
    <ligand>
        <name>Na(+)</name>
        <dbReference type="ChEBI" id="CHEBI:29101"/>
        <label>1</label>
    </ligand>
</feature>
<keyword evidence="9" id="KW-1185">Reference proteome</keyword>
<dbReference type="Proteomes" id="UP001333110">
    <property type="component" value="Unassembled WGS sequence"/>
</dbReference>
<comment type="caution">
    <text evidence="8">The sequence shown here is derived from an EMBL/GenBank/DDBJ whole genome shotgun (WGS) entry which is preliminary data.</text>
</comment>
<evidence type="ECO:0000313" key="9">
    <source>
        <dbReference type="Proteomes" id="UP001333110"/>
    </source>
</evidence>
<feature type="binding site" evidence="6">
    <location>
        <position position="82"/>
    </location>
    <ligand>
        <name>Na(+)</name>
        <dbReference type="ChEBI" id="CHEBI:29101"/>
        <label>1</label>
    </ligand>
</feature>
<dbReference type="AlphaFoldDB" id="A0AAN7SHA8"/>
<keyword evidence="6" id="KW-0915">Sodium</keyword>
<evidence type="ECO:0000256" key="3">
    <source>
        <dbReference type="ARBA" id="ARBA00022692"/>
    </source>
</evidence>
<dbReference type="GO" id="GO:0005886">
    <property type="term" value="C:plasma membrane"/>
    <property type="evidence" value="ECO:0007669"/>
    <property type="project" value="TreeGrafter"/>
</dbReference>
<keyword evidence="2" id="KW-0813">Transport</keyword>
<organism evidence="8 9">
    <name type="scientific">Mycteria americana</name>
    <name type="common">Wood stork</name>
    <dbReference type="NCBI Taxonomy" id="33587"/>
    <lineage>
        <taxon>Eukaryota</taxon>
        <taxon>Metazoa</taxon>
        <taxon>Chordata</taxon>
        <taxon>Craniata</taxon>
        <taxon>Vertebrata</taxon>
        <taxon>Euteleostomi</taxon>
        <taxon>Archelosauria</taxon>
        <taxon>Archosauria</taxon>
        <taxon>Dinosauria</taxon>
        <taxon>Saurischia</taxon>
        <taxon>Theropoda</taxon>
        <taxon>Coelurosauria</taxon>
        <taxon>Aves</taxon>
        <taxon>Neognathae</taxon>
        <taxon>Neoaves</taxon>
        <taxon>Aequornithes</taxon>
        <taxon>Ciconiiformes</taxon>
        <taxon>Ciconiidae</taxon>
        <taxon>Mycteria</taxon>
    </lineage>
</organism>
<proteinExistence type="predicted"/>